<proteinExistence type="predicted"/>
<keyword evidence="5" id="KW-0808">Transferase</keyword>
<evidence type="ECO:0000256" key="1">
    <source>
        <dbReference type="ARBA" id="ARBA00000900"/>
    </source>
</evidence>
<dbReference type="InterPro" id="IPR016024">
    <property type="entry name" value="ARM-type_fold"/>
</dbReference>
<dbReference type="InterPro" id="IPR011989">
    <property type="entry name" value="ARM-like"/>
</dbReference>
<keyword evidence="11" id="KW-1185">Reference proteome</keyword>
<name>A0AAN9J3M8_CROPI</name>
<dbReference type="Gene3D" id="1.25.10.10">
    <property type="entry name" value="Leucine-rich Repeat Variant"/>
    <property type="match status" value="2"/>
</dbReference>
<organism evidence="10 11">
    <name type="scientific">Crotalaria pallida</name>
    <name type="common">Smooth rattlebox</name>
    <name type="synonym">Crotalaria striata</name>
    <dbReference type="NCBI Taxonomy" id="3830"/>
    <lineage>
        <taxon>Eukaryota</taxon>
        <taxon>Viridiplantae</taxon>
        <taxon>Streptophyta</taxon>
        <taxon>Embryophyta</taxon>
        <taxon>Tracheophyta</taxon>
        <taxon>Spermatophyta</taxon>
        <taxon>Magnoliopsida</taxon>
        <taxon>eudicotyledons</taxon>
        <taxon>Gunneridae</taxon>
        <taxon>Pentapetalae</taxon>
        <taxon>rosids</taxon>
        <taxon>fabids</taxon>
        <taxon>Fabales</taxon>
        <taxon>Fabaceae</taxon>
        <taxon>Papilionoideae</taxon>
        <taxon>50 kb inversion clade</taxon>
        <taxon>genistoids sensu lato</taxon>
        <taxon>core genistoids</taxon>
        <taxon>Crotalarieae</taxon>
        <taxon>Crotalaria</taxon>
    </lineage>
</organism>
<dbReference type="GO" id="GO:0061630">
    <property type="term" value="F:ubiquitin protein ligase activity"/>
    <property type="evidence" value="ECO:0007669"/>
    <property type="project" value="UniProtKB-EC"/>
</dbReference>
<dbReference type="FunFam" id="1.25.10.10:FF:000082">
    <property type="entry name" value="RING-type E3 ubiquitin transferase"/>
    <property type="match status" value="1"/>
</dbReference>
<dbReference type="SUPFAM" id="SSF48371">
    <property type="entry name" value="ARM repeat"/>
    <property type="match status" value="1"/>
</dbReference>
<dbReference type="EC" id="2.3.2.27" evidence="4"/>
<sequence length="539" mass="59631">MLMDHKEPYLQYLEQTLVLELEPQDSKKYQVLLLAVVSVRTIIIHHDEDADEEWCSSYISPPETDLFKSRKVRKHYPSSKSDLPTHEFKEKNPRTWLLPDWNLVQSKIQYLHVSPHTPHPNASFQYTCKNVIRTHFTLPCIYVSRYSLLPTPLPGPRHHQTFSLSLSLHPNLSIQNPNCYGSMGTESANYTYMGRNFSELSINDDSSSSSYAFSDCNSDRSGEFQTATSQTRRFLIAACANENSDEFIVQLVSDLTSCSIDEQKQAAMQIRLLAKNKAENRVKIAKAGAIKPLVSIISSQEAQLQEYGVTAILNLSLCDENKELIVSSGAVKPLVKALSNGTSTAKENAACALLRLSQVEEYKGKIGRSGAIPNLVNLLENGAFRGKKDACTALYSLCSVKENKVRAVKAGIMRVLVELMADFESDMVDKAAYVASLLVSVPEARAAVVEEGGIPVLVEIVEVGTQRQKEIAVAILLQVCEDNVAYRGMVAREGAIPPLVALSQSGTVRAKQKVEKLIELLRQPRSGNIAARTMSEVSP</sequence>
<dbReference type="PANTHER" id="PTHR23315:SF64">
    <property type="entry name" value="ARM REPEAT SUPERFAMILY PROTEIN"/>
    <property type="match status" value="1"/>
</dbReference>
<dbReference type="AlphaFoldDB" id="A0AAN9J3M8"/>
<evidence type="ECO:0000256" key="5">
    <source>
        <dbReference type="ARBA" id="ARBA00022679"/>
    </source>
</evidence>
<dbReference type="Pfam" id="PF25598">
    <property type="entry name" value="ARM_PUB"/>
    <property type="match status" value="1"/>
</dbReference>
<feature type="repeat" description="ARM" evidence="8">
    <location>
        <begin position="288"/>
        <end position="330"/>
    </location>
</feature>
<comment type="pathway">
    <text evidence="3">Protein modification; protein ubiquitination.</text>
</comment>
<evidence type="ECO:0000256" key="2">
    <source>
        <dbReference type="ARBA" id="ARBA00003861"/>
    </source>
</evidence>
<dbReference type="EMBL" id="JAYWIO010000001">
    <property type="protein sequence ID" value="KAK7291061.1"/>
    <property type="molecule type" value="Genomic_DNA"/>
</dbReference>
<dbReference type="SMART" id="SM00185">
    <property type="entry name" value="ARM"/>
    <property type="match status" value="5"/>
</dbReference>
<dbReference type="PANTHER" id="PTHR23315">
    <property type="entry name" value="U BOX DOMAIN-CONTAINING"/>
    <property type="match status" value="1"/>
</dbReference>
<keyword evidence="7" id="KW-0833">Ubl conjugation pathway</keyword>
<evidence type="ECO:0000256" key="4">
    <source>
        <dbReference type="ARBA" id="ARBA00012483"/>
    </source>
</evidence>
<evidence type="ECO:0000313" key="11">
    <source>
        <dbReference type="Proteomes" id="UP001372338"/>
    </source>
</evidence>
<gene>
    <name evidence="10" type="ORF">RIF29_05928</name>
</gene>
<evidence type="ECO:0000256" key="6">
    <source>
        <dbReference type="ARBA" id="ARBA00022737"/>
    </source>
</evidence>
<evidence type="ECO:0000256" key="8">
    <source>
        <dbReference type="PROSITE-ProRule" id="PRU00259"/>
    </source>
</evidence>
<feature type="domain" description="U-box" evidence="9">
    <location>
        <begin position="251"/>
        <end position="523"/>
    </location>
</feature>
<evidence type="ECO:0000259" key="9">
    <source>
        <dbReference type="Pfam" id="PF25598"/>
    </source>
</evidence>
<dbReference type="InterPro" id="IPR058678">
    <property type="entry name" value="ARM_PUB"/>
</dbReference>
<accession>A0AAN9J3M8</accession>
<dbReference type="InterPro" id="IPR000225">
    <property type="entry name" value="Armadillo"/>
</dbReference>
<evidence type="ECO:0000256" key="3">
    <source>
        <dbReference type="ARBA" id="ARBA00004906"/>
    </source>
</evidence>
<protein>
    <recommendedName>
        <fullName evidence="4">RING-type E3 ubiquitin transferase</fullName>
        <ecNumber evidence="4">2.3.2.27</ecNumber>
    </recommendedName>
</protein>
<keyword evidence="6" id="KW-0677">Repeat</keyword>
<evidence type="ECO:0000313" key="10">
    <source>
        <dbReference type="EMBL" id="KAK7291061.1"/>
    </source>
</evidence>
<dbReference type="GO" id="GO:0016567">
    <property type="term" value="P:protein ubiquitination"/>
    <property type="evidence" value="ECO:0007669"/>
    <property type="project" value="UniProtKB-ARBA"/>
</dbReference>
<reference evidence="10 11" key="1">
    <citation type="submission" date="2024-01" db="EMBL/GenBank/DDBJ databases">
        <title>The genomes of 5 underutilized Papilionoideae crops provide insights into root nodulation and disease resistanc.</title>
        <authorList>
            <person name="Yuan L."/>
        </authorList>
    </citation>
    <scope>NUCLEOTIDE SEQUENCE [LARGE SCALE GENOMIC DNA]</scope>
    <source>
        <strain evidence="10">ZHUSHIDOU_FW_LH</strain>
        <tissue evidence="10">Leaf</tissue>
    </source>
</reference>
<comment type="function">
    <text evidence="2">Functions as an E3 ubiquitin ligase.</text>
</comment>
<dbReference type="Proteomes" id="UP001372338">
    <property type="component" value="Unassembled WGS sequence"/>
</dbReference>
<dbReference type="PROSITE" id="PS50176">
    <property type="entry name" value="ARM_REPEAT"/>
    <property type="match status" value="1"/>
</dbReference>
<evidence type="ECO:0000256" key="7">
    <source>
        <dbReference type="ARBA" id="ARBA00022786"/>
    </source>
</evidence>
<comment type="catalytic activity">
    <reaction evidence="1">
        <text>S-ubiquitinyl-[E2 ubiquitin-conjugating enzyme]-L-cysteine + [acceptor protein]-L-lysine = [E2 ubiquitin-conjugating enzyme]-L-cysteine + N(6)-ubiquitinyl-[acceptor protein]-L-lysine.</text>
        <dbReference type="EC" id="2.3.2.27"/>
    </reaction>
</comment>
<comment type="caution">
    <text evidence="10">The sequence shown here is derived from an EMBL/GenBank/DDBJ whole genome shotgun (WGS) entry which is preliminary data.</text>
</comment>